<dbReference type="GO" id="GO:0016787">
    <property type="term" value="F:hydrolase activity"/>
    <property type="evidence" value="ECO:0007669"/>
    <property type="project" value="UniProtKB-KW"/>
</dbReference>
<dbReference type="Pfam" id="PF00753">
    <property type="entry name" value="Lactamase_B"/>
    <property type="match status" value="1"/>
</dbReference>
<protein>
    <submittedName>
        <fullName evidence="2">MBL fold metallo-hydrolase</fullName>
    </submittedName>
</protein>
<proteinExistence type="predicted"/>
<sequence>MFLEKTAVMGEWGNVQFVNGWVSLRNVKMNVYCFAVDGVLIDTGSRSLLKAFKPFFAQADVDKVMITHFHEDHTGGAGYLQKKYDWPVYMNDMTIAECAQKANYPLYRQLFWGRRQPFKANPIGEAFTSRKANWDVIQTPGHAKDHLSFLNRETGQLFSGDLYVQPKTKLILREESVPTIINSIERTLTYDFGELFCCHAGYVEDGRDALTNKLHYLKELQFEIRSLQMQGYHEQEIWAMTFKKKYPITLISSGEWDSLHIVRSILHDEVGDITG</sequence>
<dbReference type="SMART" id="SM00849">
    <property type="entry name" value="Lactamase_B"/>
    <property type="match status" value="1"/>
</dbReference>
<dbReference type="RefSeq" id="WP_068444454.1">
    <property type="nucleotide sequence ID" value="NZ_CP013862.1"/>
</dbReference>
<dbReference type="PANTHER" id="PTHR23131">
    <property type="entry name" value="ENDORIBONUCLEASE LACTB2"/>
    <property type="match status" value="1"/>
</dbReference>
<evidence type="ECO:0000313" key="3">
    <source>
        <dbReference type="Proteomes" id="UP000050331"/>
    </source>
</evidence>
<dbReference type="Proteomes" id="UP000050331">
    <property type="component" value="Chromosome"/>
</dbReference>
<dbReference type="STRING" id="1472767.AOX59_08200"/>
<keyword evidence="2" id="KW-0378">Hydrolase</keyword>
<dbReference type="InterPro" id="IPR050662">
    <property type="entry name" value="Sec-metab_biosynth-thioest"/>
</dbReference>
<dbReference type="OrthoDB" id="235784at2"/>
<accession>A0A0U3W5X9</accession>
<dbReference type="PANTHER" id="PTHR23131:SF0">
    <property type="entry name" value="ENDORIBONUCLEASE LACTB2"/>
    <property type="match status" value="1"/>
</dbReference>
<gene>
    <name evidence="2" type="ORF">AOX59_08200</name>
</gene>
<evidence type="ECO:0000259" key="1">
    <source>
        <dbReference type="SMART" id="SM00849"/>
    </source>
</evidence>
<name>A0A0U3W5X9_9BACI</name>
<dbReference type="EMBL" id="CP013862">
    <property type="protein sequence ID" value="ALX48594.1"/>
    <property type="molecule type" value="Genomic_DNA"/>
</dbReference>
<dbReference type="Gene3D" id="3.60.15.10">
    <property type="entry name" value="Ribonuclease Z/Hydroxyacylglutathione hydrolase-like"/>
    <property type="match status" value="1"/>
</dbReference>
<dbReference type="InterPro" id="IPR036866">
    <property type="entry name" value="RibonucZ/Hydroxyglut_hydro"/>
</dbReference>
<reference evidence="2 3" key="1">
    <citation type="submission" date="2016-01" db="EMBL/GenBank/DDBJ databases">
        <title>Complete genome sequence of strain Lentibacillus amyloliquefaciens LAM0015T isolated from saline sediment.</title>
        <authorList>
            <person name="Wang J.-L."/>
            <person name="He M.-X."/>
        </authorList>
    </citation>
    <scope>NUCLEOTIDE SEQUENCE [LARGE SCALE GENOMIC DNA]</scope>
    <source>
        <strain evidence="2 3">LAM0015</strain>
    </source>
</reference>
<organism evidence="2 3">
    <name type="scientific">Lentibacillus amyloliquefaciens</name>
    <dbReference type="NCBI Taxonomy" id="1472767"/>
    <lineage>
        <taxon>Bacteria</taxon>
        <taxon>Bacillati</taxon>
        <taxon>Bacillota</taxon>
        <taxon>Bacilli</taxon>
        <taxon>Bacillales</taxon>
        <taxon>Bacillaceae</taxon>
        <taxon>Lentibacillus</taxon>
    </lineage>
</organism>
<dbReference type="AlphaFoldDB" id="A0A0U3W5X9"/>
<dbReference type="KEGG" id="lao:AOX59_08200"/>
<dbReference type="SUPFAM" id="SSF56281">
    <property type="entry name" value="Metallo-hydrolase/oxidoreductase"/>
    <property type="match status" value="1"/>
</dbReference>
<keyword evidence="3" id="KW-1185">Reference proteome</keyword>
<feature type="domain" description="Metallo-beta-lactamase" evidence="1">
    <location>
        <begin position="30"/>
        <end position="199"/>
    </location>
</feature>
<dbReference type="InterPro" id="IPR001279">
    <property type="entry name" value="Metallo-B-lactamas"/>
</dbReference>
<evidence type="ECO:0000313" key="2">
    <source>
        <dbReference type="EMBL" id="ALX48594.1"/>
    </source>
</evidence>